<dbReference type="Proteomes" id="UP001143509">
    <property type="component" value="Unassembled WGS sequence"/>
</dbReference>
<name>A0ABQ5TAK8_9CAUL</name>
<evidence type="ECO:0000313" key="3">
    <source>
        <dbReference type="Proteomes" id="UP001143509"/>
    </source>
</evidence>
<reference evidence="2" key="2">
    <citation type="submission" date="2023-01" db="EMBL/GenBank/DDBJ databases">
        <authorList>
            <person name="Sun Q."/>
            <person name="Evtushenko L."/>
        </authorList>
    </citation>
    <scope>NUCLEOTIDE SEQUENCE</scope>
    <source>
        <strain evidence="2">VKM B-1499</strain>
    </source>
</reference>
<dbReference type="EMBL" id="BSFD01000010">
    <property type="protein sequence ID" value="GLK49641.1"/>
    <property type="molecule type" value="Genomic_DNA"/>
</dbReference>
<feature type="region of interest" description="Disordered" evidence="1">
    <location>
        <begin position="1"/>
        <end position="35"/>
    </location>
</feature>
<comment type="caution">
    <text evidence="2">The sequence shown here is derived from an EMBL/GenBank/DDBJ whole genome shotgun (WGS) entry which is preliminary data.</text>
</comment>
<evidence type="ECO:0008006" key="4">
    <source>
        <dbReference type="Google" id="ProtNLM"/>
    </source>
</evidence>
<sequence>MTAIPIDHSHRRRRPEPESRRTLSPVRRNSQAAGGENWRPISWAEGRKILLALRIHAEKQRRKGERTGCAPRNKTDVGGISFGAIRLAEVLIGIATKRSGRLEPSVKWLAKALNVPLKTIHAWKAQLKRHGFLDWRRRWVFTGREGARGDQVQQTSNAYWMKAPLEALEAAAKVLAPRKAEEDDEARWASMPEAMQASLRAMKASAAKRSERGPQVGRKSRI</sequence>
<protein>
    <recommendedName>
        <fullName evidence="4">Helix-turn-helix domain-containing protein</fullName>
    </recommendedName>
</protein>
<proteinExistence type="predicted"/>
<accession>A0ABQ5TAK8</accession>
<dbReference type="RefSeq" id="WP_271165830.1">
    <property type="nucleotide sequence ID" value="NZ_BSFD01000010.1"/>
</dbReference>
<gene>
    <name evidence="2" type="ORF">GCM10017620_26140</name>
</gene>
<feature type="region of interest" description="Disordered" evidence="1">
    <location>
        <begin position="200"/>
        <end position="222"/>
    </location>
</feature>
<evidence type="ECO:0000313" key="2">
    <source>
        <dbReference type="EMBL" id="GLK49641.1"/>
    </source>
</evidence>
<evidence type="ECO:0000256" key="1">
    <source>
        <dbReference type="SAM" id="MobiDB-lite"/>
    </source>
</evidence>
<keyword evidence="3" id="KW-1185">Reference proteome</keyword>
<organism evidence="2 3">
    <name type="scientific">Brevundimonas intermedia</name>
    <dbReference type="NCBI Taxonomy" id="74315"/>
    <lineage>
        <taxon>Bacteria</taxon>
        <taxon>Pseudomonadati</taxon>
        <taxon>Pseudomonadota</taxon>
        <taxon>Alphaproteobacteria</taxon>
        <taxon>Caulobacterales</taxon>
        <taxon>Caulobacteraceae</taxon>
        <taxon>Brevundimonas</taxon>
    </lineage>
</organism>
<reference evidence="2" key="1">
    <citation type="journal article" date="2014" name="Int. J. Syst. Evol. Microbiol.">
        <title>Complete genome of a new Firmicutes species belonging to the dominant human colonic microbiota ('Ruminococcus bicirculans') reveals two chromosomes and a selective capacity to utilize plant glucans.</title>
        <authorList>
            <consortium name="NISC Comparative Sequencing Program"/>
            <person name="Wegmann U."/>
            <person name="Louis P."/>
            <person name="Goesmann A."/>
            <person name="Henrissat B."/>
            <person name="Duncan S.H."/>
            <person name="Flint H.J."/>
        </authorList>
    </citation>
    <scope>NUCLEOTIDE SEQUENCE</scope>
    <source>
        <strain evidence="2">VKM B-1499</strain>
    </source>
</reference>